<gene>
    <name evidence="2" type="ORF">F2Q69_00020728</name>
</gene>
<name>A0A8S9Q764_BRACR</name>
<dbReference type="AlphaFoldDB" id="A0A8S9Q764"/>
<evidence type="ECO:0000313" key="2">
    <source>
        <dbReference type="EMBL" id="KAF3536901.1"/>
    </source>
</evidence>
<dbReference type="EMBL" id="QGKX02001290">
    <property type="protein sequence ID" value="KAF3536901.1"/>
    <property type="molecule type" value="Genomic_DNA"/>
</dbReference>
<reference evidence="2" key="1">
    <citation type="submission" date="2019-12" db="EMBL/GenBank/DDBJ databases">
        <title>Genome sequencing and annotation of Brassica cretica.</title>
        <authorList>
            <person name="Studholme D.J."/>
            <person name="Sarris P."/>
        </authorList>
    </citation>
    <scope>NUCLEOTIDE SEQUENCE</scope>
    <source>
        <strain evidence="2">PFS-109/04</strain>
        <tissue evidence="2">Leaf</tissue>
    </source>
</reference>
<feature type="compositionally biased region" description="Basic and acidic residues" evidence="1">
    <location>
        <begin position="28"/>
        <end position="37"/>
    </location>
</feature>
<protein>
    <submittedName>
        <fullName evidence="2">Uncharacterized protein</fullName>
    </submittedName>
</protein>
<comment type="caution">
    <text evidence="2">The sequence shown here is derived from an EMBL/GenBank/DDBJ whole genome shotgun (WGS) entry which is preliminary data.</text>
</comment>
<evidence type="ECO:0000256" key="1">
    <source>
        <dbReference type="SAM" id="MobiDB-lite"/>
    </source>
</evidence>
<feature type="region of interest" description="Disordered" evidence="1">
    <location>
        <begin position="1"/>
        <end position="37"/>
    </location>
</feature>
<organism evidence="2 3">
    <name type="scientific">Brassica cretica</name>
    <name type="common">Mustard</name>
    <dbReference type="NCBI Taxonomy" id="69181"/>
    <lineage>
        <taxon>Eukaryota</taxon>
        <taxon>Viridiplantae</taxon>
        <taxon>Streptophyta</taxon>
        <taxon>Embryophyta</taxon>
        <taxon>Tracheophyta</taxon>
        <taxon>Spermatophyta</taxon>
        <taxon>Magnoliopsida</taxon>
        <taxon>eudicotyledons</taxon>
        <taxon>Gunneridae</taxon>
        <taxon>Pentapetalae</taxon>
        <taxon>rosids</taxon>
        <taxon>malvids</taxon>
        <taxon>Brassicales</taxon>
        <taxon>Brassicaceae</taxon>
        <taxon>Brassiceae</taxon>
        <taxon>Brassica</taxon>
    </lineage>
</organism>
<dbReference type="Proteomes" id="UP000712600">
    <property type="component" value="Unassembled WGS sequence"/>
</dbReference>
<accession>A0A8S9Q764</accession>
<evidence type="ECO:0000313" key="3">
    <source>
        <dbReference type="Proteomes" id="UP000712600"/>
    </source>
</evidence>
<sequence>MQVAERAQHLADGAHSLQPPIKYGRPIPGEEHGEPRRGLEGTWWAMAPSDRTDGPCDHTAALVGSLVPTASPYLFLSDPFLFFLIIHEGLGWFSPRYTSLGLSEHNQTASLDTGRLCGWFESNHGLGGWAKRLVMSQKARVAKGHELPKVVCCQRVLCLILMDQSMICRVKTSSRPKAGSGKEVRWAIEPDFMGRSNLDSIRGGWLNDLGYGTKDGSGQAKET</sequence>
<proteinExistence type="predicted"/>